<comment type="caution">
    <text evidence="2">The sequence shown here is derived from an EMBL/GenBank/DDBJ whole genome shotgun (WGS) entry which is preliminary data.</text>
</comment>
<feature type="domain" description="Cupin type-2" evidence="1">
    <location>
        <begin position="57"/>
        <end position="122"/>
    </location>
</feature>
<dbReference type="InterPro" id="IPR014710">
    <property type="entry name" value="RmlC-like_jellyroll"/>
</dbReference>
<dbReference type="Gene3D" id="2.60.120.10">
    <property type="entry name" value="Jelly Rolls"/>
    <property type="match status" value="1"/>
</dbReference>
<dbReference type="PANTHER" id="PTHR36440:SF1">
    <property type="entry name" value="PUTATIVE (AFU_ORTHOLOGUE AFUA_8G07350)-RELATED"/>
    <property type="match status" value="1"/>
</dbReference>
<evidence type="ECO:0000313" key="2">
    <source>
        <dbReference type="EMBL" id="KUO21506.1"/>
    </source>
</evidence>
<dbReference type="EMBL" id="LMXB01000024">
    <property type="protein sequence ID" value="KUO21506.1"/>
    <property type="molecule type" value="Genomic_DNA"/>
</dbReference>
<evidence type="ECO:0000259" key="1">
    <source>
        <dbReference type="Pfam" id="PF07883"/>
    </source>
</evidence>
<dbReference type="OrthoDB" id="9791637at2"/>
<reference evidence="2 3" key="1">
    <citation type="submission" date="2015-10" db="EMBL/GenBank/DDBJ databases">
        <title>Draft genome sequence of Streptomyces sp. RV15, isolated from a marine sponge.</title>
        <authorList>
            <person name="Ruckert C."/>
            <person name="Abdelmohsen U.R."/>
            <person name="Winkler A."/>
            <person name="Hentschel U."/>
            <person name="Kalinowski J."/>
            <person name="Kampfer P."/>
            <person name="Glaeser S."/>
        </authorList>
    </citation>
    <scope>NUCLEOTIDE SEQUENCE [LARGE SCALE GENOMIC DNA]</scope>
    <source>
        <strain evidence="2 3">RV15</strain>
    </source>
</reference>
<dbReference type="PANTHER" id="PTHR36440">
    <property type="entry name" value="PUTATIVE (AFU_ORTHOLOGUE AFUA_8G07350)-RELATED"/>
    <property type="match status" value="1"/>
</dbReference>
<gene>
    <name evidence="2" type="ORF">AQJ91_09285</name>
</gene>
<sequence length="174" mass="19053">MTFNVSIPDKNDPRWTQRDGIFVRRGEGITKWLTGDTTTVKISAAQTEGRLGVLETSVPPGGGAVAHSHGREDEAFYILTGDFEFINGDEVLAAGPGDFIWIPRGNRHGFKNVGALPATLLTFLFPGGHEQFWIDNGEDPVPGEQAPKWGPEEFAPLVEELARHHVTLLPDDPK</sequence>
<keyword evidence="3" id="KW-1185">Reference proteome</keyword>
<dbReference type="RefSeq" id="WP_067018350.1">
    <property type="nucleotide sequence ID" value="NZ_KQ949078.1"/>
</dbReference>
<dbReference type="InterPro" id="IPR011051">
    <property type="entry name" value="RmlC_Cupin_sf"/>
</dbReference>
<accession>A0A101V2X9</accession>
<dbReference type="STRING" id="909626.AQJ91_09285"/>
<protein>
    <recommendedName>
        <fullName evidence="1">Cupin type-2 domain-containing protein</fullName>
    </recommendedName>
</protein>
<dbReference type="InterPro" id="IPR053146">
    <property type="entry name" value="QDO-like"/>
</dbReference>
<dbReference type="Proteomes" id="UP000053260">
    <property type="component" value="Unassembled WGS sequence"/>
</dbReference>
<dbReference type="InterPro" id="IPR013096">
    <property type="entry name" value="Cupin_2"/>
</dbReference>
<evidence type="ECO:0000313" key="3">
    <source>
        <dbReference type="Proteomes" id="UP000053260"/>
    </source>
</evidence>
<dbReference type="Pfam" id="PF07883">
    <property type="entry name" value="Cupin_2"/>
    <property type="match status" value="1"/>
</dbReference>
<dbReference type="AlphaFoldDB" id="A0A101V2X9"/>
<proteinExistence type="predicted"/>
<organism evidence="2 3">
    <name type="scientific">Streptomyces dysideae</name>
    <dbReference type="NCBI Taxonomy" id="909626"/>
    <lineage>
        <taxon>Bacteria</taxon>
        <taxon>Bacillati</taxon>
        <taxon>Actinomycetota</taxon>
        <taxon>Actinomycetes</taxon>
        <taxon>Kitasatosporales</taxon>
        <taxon>Streptomycetaceae</taxon>
        <taxon>Streptomyces</taxon>
    </lineage>
</organism>
<name>A0A101V2X9_9ACTN</name>
<dbReference type="SUPFAM" id="SSF51182">
    <property type="entry name" value="RmlC-like cupins"/>
    <property type="match status" value="1"/>
</dbReference>